<evidence type="ECO:0000313" key="2">
    <source>
        <dbReference type="Proteomes" id="UP000632195"/>
    </source>
</evidence>
<evidence type="ECO:0000313" key="1">
    <source>
        <dbReference type="EMBL" id="GGM76581.1"/>
    </source>
</evidence>
<keyword evidence="2" id="KW-1185">Reference proteome</keyword>
<dbReference type="Proteomes" id="UP000632195">
    <property type="component" value="Unassembled WGS sequence"/>
</dbReference>
<dbReference type="AlphaFoldDB" id="A0AA37F9V9"/>
<dbReference type="EMBL" id="BMNY01000002">
    <property type="protein sequence ID" value="GGM76581.1"/>
    <property type="molecule type" value="Genomic_DNA"/>
</dbReference>
<reference evidence="1" key="2">
    <citation type="submission" date="2022-09" db="EMBL/GenBank/DDBJ databases">
        <authorList>
            <person name="Sun Q."/>
            <person name="Ohkuma M."/>
        </authorList>
    </citation>
    <scope>NUCLEOTIDE SEQUENCE</scope>
    <source>
        <strain evidence="1">JCM 13583</strain>
    </source>
</reference>
<gene>
    <name evidence="1" type="ORF">GCM10007108_13310</name>
</gene>
<protein>
    <submittedName>
        <fullName evidence="1">Uncharacterized protein</fullName>
    </submittedName>
</protein>
<organism evidence="1 2">
    <name type="scientific">Thermogymnomonas acidicola</name>
    <dbReference type="NCBI Taxonomy" id="399579"/>
    <lineage>
        <taxon>Archaea</taxon>
        <taxon>Methanobacteriati</taxon>
        <taxon>Thermoplasmatota</taxon>
        <taxon>Thermoplasmata</taxon>
        <taxon>Thermoplasmatales</taxon>
        <taxon>Thermogymnomonas</taxon>
    </lineage>
</organism>
<accession>A0AA37F9V9</accession>
<sequence>MILFALVFQPYGPLNASSQDDYHLSAIKSYNYTVYENMLKVASLIPKNVSASEILVENNIPFIFPRVDSYGLNVSNPLTAPLEVDYNYNFFYNFTELGPDGEYIPIVPEYIIMYPYGGMYNQGYWGYAGTDGPYPHNISNAALIDHLVSTHHYGMVAEASGIFLLELNYSGPLRFYVPFNYYYPPNYFNTYPDSSLTMAGITGTDIRNGGLFWGQTVLLPGTYNITFSFTGTSQSSNNSLILNVAHDNGLIDLASRTIYPHNLTSLDNFNVTFTVSTERILAYTIYSVWVPNWEGTITFTGIHVTQIKPPGQN</sequence>
<reference evidence="1" key="1">
    <citation type="journal article" date="2014" name="Int. J. Syst. Evol. Microbiol.">
        <title>Complete genome sequence of Corynebacterium casei LMG S-19264T (=DSM 44701T), isolated from a smear-ripened cheese.</title>
        <authorList>
            <consortium name="US DOE Joint Genome Institute (JGI-PGF)"/>
            <person name="Walter F."/>
            <person name="Albersmeier A."/>
            <person name="Kalinowski J."/>
            <person name="Ruckert C."/>
        </authorList>
    </citation>
    <scope>NUCLEOTIDE SEQUENCE</scope>
    <source>
        <strain evidence="1">JCM 13583</strain>
    </source>
</reference>
<proteinExistence type="predicted"/>
<name>A0AA37F9V9_9ARCH</name>
<comment type="caution">
    <text evidence="1">The sequence shown here is derived from an EMBL/GenBank/DDBJ whole genome shotgun (WGS) entry which is preliminary data.</text>
</comment>